<reference evidence="2" key="1">
    <citation type="submission" date="2023-07" db="EMBL/GenBank/DDBJ databases">
        <title>Molecular identification of indigenous halophilic bacteria isolated from red sea cost, biodegradation of synthetic dyes and assessment of degraded metabolite toxicity.</title>
        <authorList>
            <person name="Chaieb K."/>
            <person name="Altayb H.N."/>
        </authorList>
    </citation>
    <scope>NUCLEOTIDE SEQUENCE [LARGE SCALE GENOMIC DNA]</scope>
    <source>
        <strain evidence="2">K20</strain>
    </source>
</reference>
<name>A0ABS7YSK9_9VIBR</name>
<dbReference type="RefSeq" id="WP_225251973.1">
    <property type="nucleotide sequence ID" value="NZ_JAIWIU010000187.1"/>
</dbReference>
<gene>
    <name evidence="1" type="ORF">LDJ79_21100</name>
</gene>
<dbReference type="Proteomes" id="UP001199044">
    <property type="component" value="Unassembled WGS sequence"/>
</dbReference>
<accession>A0ABS7YSK9</accession>
<proteinExistence type="predicted"/>
<keyword evidence="2" id="KW-1185">Reference proteome</keyword>
<evidence type="ECO:0000313" key="2">
    <source>
        <dbReference type="Proteomes" id="UP001199044"/>
    </source>
</evidence>
<protein>
    <submittedName>
        <fullName evidence="1">Flavodoxin</fullName>
    </submittedName>
</protein>
<dbReference type="EMBL" id="JAIWIU010000187">
    <property type="protein sequence ID" value="MCA2018626.1"/>
    <property type="molecule type" value="Genomic_DNA"/>
</dbReference>
<organism evidence="1 2">
    <name type="scientific">Vibrio tritonius</name>
    <dbReference type="NCBI Taxonomy" id="1435069"/>
    <lineage>
        <taxon>Bacteria</taxon>
        <taxon>Pseudomonadati</taxon>
        <taxon>Pseudomonadota</taxon>
        <taxon>Gammaproteobacteria</taxon>
        <taxon>Vibrionales</taxon>
        <taxon>Vibrionaceae</taxon>
        <taxon>Vibrio</taxon>
    </lineage>
</organism>
<comment type="caution">
    <text evidence="1">The sequence shown here is derived from an EMBL/GenBank/DDBJ whole genome shotgun (WGS) entry which is preliminary data.</text>
</comment>
<sequence>MTQVTPRVFQVKNSWLWQQVDVKFPTVESLRGRDCYQALLADREVVSLTLGDAVTDGQLEGVFLVDFHRLTVMFAVLQSTLVQDESAQSDLVEFFTQIIYSEPCSLYLGFADSVPVAAALVTKENNEVLVSDVVVKTNLLYPSCADFIQAVLQKSGVVQTDAHIWLEQPIGKSLLG</sequence>
<evidence type="ECO:0000313" key="1">
    <source>
        <dbReference type="EMBL" id="MCA2018626.1"/>
    </source>
</evidence>